<keyword evidence="2" id="KW-1133">Transmembrane helix</keyword>
<sequence length="93" mass="9546">MGVVVSCILGTISVIALSLLCLIETIVGCLVLVLKLAFACLECVIVGTGLGLFAAAQGLAYVLTGGCLRKRKGRKSESDAGHSLQVVKVSPTQ</sequence>
<protein>
    <submittedName>
        <fullName evidence="3">Unplaced genomic scaffold GYMLUscaffold_65, whole genome shotgun sequence</fullName>
    </submittedName>
</protein>
<accession>A0A0D0CIC8</accession>
<gene>
    <name evidence="3" type="ORF">GYMLUDRAFT_48450</name>
</gene>
<feature type="transmembrane region" description="Helical" evidence="2">
    <location>
        <begin position="12"/>
        <end position="38"/>
    </location>
</feature>
<name>A0A0D0CIC8_9AGAR</name>
<organism evidence="3 4">
    <name type="scientific">Collybiopsis luxurians FD-317 M1</name>
    <dbReference type="NCBI Taxonomy" id="944289"/>
    <lineage>
        <taxon>Eukaryota</taxon>
        <taxon>Fungi</taxon>
        <taxon>Dikarya</taxon>
        <taxon>Basidiomycota</taxon>
        <taxon>Agaricomycotina</taxon>
        <taxon>Agaricomycetes</taxon>
        <taxon>Agaricomycetidae</taxon>
        <taxon>Agaricales</taxon>
        <taxon>Marasmiineae</taxon>
        <taxon>Omphalotaceae</taxon>
        <taxon>Collybiopsis</taxon>
        <taxon>Collybiopsis luxurians</taxon>
    </lineage>
</organism>
<keyword evidence="2" id="KW-0472">Membrane</keyword>
<dbReference type="HOGENOM" id="CLU_2399910_0_0_1"/>
<dbReference type="Proteomes" id="UP000053593">
    <property type="component" value="Unassembled WGS sequence"/>
</dbReference>
<keyword evidence="4" id="KW-1185">Reference proteome</keyword>
<evidence type="ECO:0000313" key="3">
    <source>
        <dbReference type="EMBL" id="KIK54748.1"/>
    </source>
</evidence>
<dbReference type="AlphaFoldDB" id="A0A0D0CIC8"/>
<dbReference type="EMBL" id="KN834813">
    <property type="protein sequence ID" value="KIK54748.1"/>
    <property type="molecule type" value="Genomic_DNA"/>
</dbReference>
<proteinExistence type="predicted"/>
<feature type="region of interest" description="Disordered" evidence="1">
    <location>
        <begin position="72"/>
        <end position="93"/>
    </location>
</feature>
<evidence type="ECO:0000256" key="2">
    <source>
        <dbReference type="SAM" id="Phobius"/>
    </source>
</evidence>
<keyword evidence="2" id="KW-0812">Transmembrane</keyword>
<evidence type="ECO:0000313" key="4">
    <source>
        <dbReference type="Proteomes" id="UP000053593"/>
    </source>
</evidence>
<reference evidence="3 4" key="1">
    <citation type="submission" date="2014-04" db="EMBL/GenBank/DDBJ databases">
        <title>Evolutionary Origins and Diversification of the Mycorrhizal Mutualists.</title>
        <authorList>
            <consortium name="DOE Joint Genome Institute"/>
            <consortium name="Mycorrhizal Genomics Consortium"/>
            <person name="Kohler A."/>
            <person name="Kuo A."/>
            <person name="Nagy L.G."/>
            <person name="Floudas D."/>
            <person name="Copeland A."/>
            <person name="Barry K.W."/>
            <person name="Cichocki N."/>
            <person name="Veneault-Fourrey C."/>
            <person name="LaButti K."/>
            <person name="Lindquist E.A."/>
            <person name="Lipzen A."/>
            <person name="Lundell T."/>
            <person name="Morin E."/>
            <person name="Murat C."/>
            <person name="Riley R."/>
            <person name="Ohm R."/>
            <person name="Sun H."/>
            <person name="Tunlid A."/>
            <person name="Henrissat B."/>
            <person name="Grigoriev I.V."/>
            <person name="Hibbett D.S."/>
            <person name="Martin F."/>
        </authorList>
    </citation>
    <scope>NUCLEOTIDE SEQUENCE [LARGE SCALE GENOMIC DNA]</scope>
    <source>
        <strain evidence="3 4">FD-317 M1</strain>
    </source>
</reference>
<evidence type="ECO:0000256" key="1">
    <source>
        <dbReference type="SAM" id="MobiDB-lite"/>
    </source>
</evidence>
<feature type="transmembrane region" description="Helical" evidence="2">
    <location>
        <begin position="44"/>
        <end position="68"/>
    </location>
</feature>